<protein>
    <submittedName>
        <fullName evidence="1">Uncharacterized protein</fullName>
    </submittedName>
</protein>
<dbReference type="EMBL" id="JABSTQ010009127">
    <property type="protein sequence ID" value="KAG0432660.1"/>
    <property type="molecule type" value="Genomic_DNA"/>
</dbReference>
<sequence length="85" mass="9873">MSGRGTECESVLDDLVGRLERYAISLETLVEERTADYLEQKRKAEDLLYQLLPKPSPTRPGRDTARARPEYDRMFNFQARLDPAR</sequence>
<evidence type="ECO:0000313" key="2">
    <source>
        <dbReference type="Proteomes" id="UP000805193"/>
    </source>
</evidence>
<name>A0AC60QEU4_IXOPE</name>
<accession>A0AC60QEU4</accession>
<evidence type="ECO:0000313" key="1">
    <source>
        <dbReference type="EMBL" id="KAG0432660.1"/>
    </source>
</evidence>
<dbReference type="Proteomes" id="UP000805193">
    <property type="component" value="Unassembled WGS sequence"/>
</dbReference>
<gene>
    <name evidence="1" type="ORF">HPB47_020640</name>
</gene>
<comment type="caution">
    <text evidence="1">The sequence shown here is derived from an EMBL/GenBank/DDBJ whole genome shotgun (WGS) entry which is preliminary data.</text>
</comment>
<keyword evidence="2" id="KW-1185">Reference proteome</keyword>
<organism evidence="1 2">
    <name type="scientific">Ixodes persulcatus</name>
    <name type="common">Taiga tick</name>
    <dbReference type="NCBI Taxonomy" id="34615"/>
    <lineage>
        <taxon>Eukaryota</taxon>
        <taxon>Metazoa</taxon>
        <taxon>Ecdysozoa</taxon>
        <taxon>Arthropoda</taxon>
        <taxon>Chelicerata</taxon>
        <taxon>Arachnida</taxon>
        <taxon>Acari</taxon>
        <taxon>Parasitiformes</taxon>
        <taxon>Ixodida</taxon>
        <taxon>Ixodoidea</taxon>
        <taxon>Ixodidae</taxon>
        <taxon>Ixodinae</taxon>
        <taxon>Ixodes</taxon>
    </lineage>
</organism>
<proteinExistence type="predicted"/>
<reference evidence="1 2" key="1">
    <citation type="journal article" date="2020" name="Cell">
        <title>Large-Scale Comparative Analyses of Tick Genomes Elucidate Their Genetic Diversity and Vector Capacities.</title>
        <authorList>
            <consortium name="Tick Genome and Microbiome Consortium (TIGMIC)"/>
            <person name="Jia N."/>
            <person name="Wang J."/>
            <person name="Shi W."/>
            <person name="Du L."/>
            <person name="Sun Y."/>
            <person name="Zhan W."/>
            <person name="Jiang J.F."/>
            <person name="Wang Q."/>
            <person name="Zhang B."/>
            <person name="Ji P."/>
            <person name="Bell-Sakyi L."/>
            <person name="Cui X.M."/>
            <person name="Yuan T.T."/>
            <person name="Jiang B.G."/>
            <person name="Yang W.F."/>
            <person name="Lam T.T."/>
            <person name="Chang Q.C."/>
            <person name="Ding S.J."/>
            <person name="Wang X.J."/>
            <person name="Zhu J.G."/>
            <person name="Ruan X.D."/>
            <person name="Zhao L."/>
            <person name="Wei J.T."/>
            <person name="Ye R.Z."/>
            <person name="Que T.C."/>
            <person name="Du C.H."/>
            <person name="Zhou Y.H."/>
            <person name="Cheng J.X."/>
            <person name="Dai P.F."/>
            <person name="Guo W.B."/>
            <person name="Han X.H."/>
            <person name="Huang E.J."/>
            <person name="Li L.F."/>
            <person name="Wei W."/>
            <person name="Gao Y.C."/>
            <person name="Liu J.Z."/>
            <person name="Shao H.Z."/>
            <person name="Wang X."/>
            <person name="Wang C.C."/>
            <person name="Yang T.C."/>
            <person name="Huo Q.B."/>
            <person name="Li W."/>
            <person name="Chen H.Y."/>
            <person name="Chen S.E."/>
            <person name="Zhou L.G."/>
            <person name="Ni X.B."/>
            <person name="Tian J.H."/>
            <person name="Sheng Y."/>
            <person name="Liu T."/>
            <person name="Pan Y.S."/>
            <person name="Xia L.Y."/>
            <person name="Li J."/>
            <person name="Zhao F."/>
            <person name="Cao W.C."/>
        </authorList>
    </citation>
    <scope>NUCLEOTIDE SEQUENCE [LARGE SCALE GENOMIC DNA]</scope>
    <source>
        <strain evidence="1">Iper-2018</strain>
    </source>
</reference>